<proteinExistence type="predicted"/>
<reference evidence="2" key="1">
    <citation type="submission" date="2020-02" db="EMBL/GenBank/DDBJ databases">
        <authorList>
            <person name="Meier V. D."/>
        </authorList>
    </citation>
    <scope>NUCLEOTIDE SEQUENCE</scope>
    <source>
        <strain evidence="2">AVDCRST_MAG09</strain>
    </source>
</reference>
<evidence type="ECO:0000256" key="1">
    <source>
        <dbReference type="SAM" id="MobiDB-lite"/>
    </source>
</evidence>
<protein>
    <submittedName>
        <fullName evidence="2">Uncharacterized protein</fullName>
    </submittedName>
</protein>
<feature type="region of interest" description="Disordered" evidence="1">
    <location>
        <begin position="1"/>
        <end position="44"/>
    </location>
</feature>
<evidence type="ECO:0000313" key="2">
    <source>
        <dbReference type="EMBL" id="CAA9508605.1"/>
    </source>
</evidence>
<organism evidence="2">
    <name type="scientific">uncultured Sphingomonas sp</name>
    <dbReference type="NCBI Taxonomy" id="158754"/>
    <lineage>
        <taxon>Bacteria</taxon>
        <taxon>Pseudomonadati</taxon>
        <taxon>Pseudomonadota</taxon>
        <taxon>Alphaproteobacteria</taxon>
        <taxon>Sphingomonadales</taxon>
        <taxon>Sphingomonadaceae</taxon>
        <taxon>Sphingomonas</taxon>
        <taxon>environmental samples</taxon>
    </lineage>
</organism>
<gene>
    <name evidence="2" type="ORF">AVDCRST_MAG09-1226</name>
</gene>
<dbReference type="EMBL" id="CADCVZ010000029">
    <property type="protein sequence ID" value="CAA9508605.1"/>
    <property type="molecule type" value="Genomic_DNA"/>
</dbReference>
<dbReference type="AlphaFoldDB" id="A0A6J4SYI2"/>
<name>A0A6J4SYI2_9SPHN</name>
<sequence>MSPLQAPQPETYRCDAGCSQRQEQPPPSCAYRHHQPTEEPSHAR</sequence>
<feature type="compositionally biased region" description="Basic and acidic residues" evidence="1">
    <location>
        <begin position="35"/>
        <end position="44"/>
    </location>
</feature>
<accession>A0A6J4SYI2</accession>